<dbReference type="PROSITE" id="PS51220">
    <property type="entry name" value="NIDO"/>
    <property type="match status" value="1"/>
</dbReference>
<dbReference type="PROSITE" id="PS50856">
    <property type="entry name" value="AMOP"/>
    <property type="match status" value="1"/>
</dbReference>
<dbReference type="Pfam" id="PF00094">
    <property type="entry name" value="VWD"/>
    <property type="match status" value="1"/>
</dbReference>
<evidence type="ECO:0000256" key="4">
    <source>
        <dbReference type="ARBA" id="ARBA00023136"/>
    </source>
</evidence>
<keyword evidence="3" id="KW-1133">Transmembrane helix</keyword>
<keyword evidence="11" id="KW-1185">Reference proteome</keyword>
<dbReference type="PANTHER" id="PTHR13802:SF52">
    <property type="entry name" value="MUCIN-4"/>
    <property type="match status" value="1"/>
</dbReference>
<dbReference type="Gene3D" id="2.60.40.10">
    <property type="entry name" value="Immunoglobulins"/>
    <property type="match status" value="1"/>
</dbReference>
<dbReference type="InterPro" id="IPR003886">
    <property type="entry name" value="NIDO_dom"/>
</dbReference>
<accession>A0A914XKJ5</accession>
<evidence type="ECO:0000259" key="9">
    <source>
        <dbReference type="PROSITE" id="PS51220"/>
    </source>
</evidence>
<evidence type="ECO:0000256" key="5">
    <source>
        <dbReference type="ARBA" id="ARBA00023157"/>
    </source>
</evidence>
<name>A0A914XKJ5_9BILA</name>
<evidence type="ECO:0000313" key="12">
    <source>
        <dbReference type="WBParaSite" id="PSAMB.scaffold887size39305.g9487.t1"/>
    </source>
</evidence>
<keyword evidence="2" id="KW-0812">Transmembrane</keyword>
<feature type="domain" description="NIDO" evidence="9">
    <location>
        <begin position="277"/>
        <end position="442"/>
    </location>
</feature>
<dbReference type="InterPro" id="IPR005533">
    <property type="entry name" value="AMOP_dom"/>
</dbReference>
<protein>
    <submittedName>
        <fullName evidence="12">AMOP domain protein</fullName>
    </submittedName>
</protein>
<evidence type="ECO:0000313" key="11">
    <source>
        <dbReference type="Proteomes" id="UP000887566"/>
    </source>
</evidence>
<dbReference type="SMART" id="SM00723">
    <property type="entry name" value="AMOP"/>
    <property type="match status" value="1"/>
</dbReference>
<sequence length="1136" mass="130133">MRWWVAALAVPFLVVAGKEMFPDDAPVDDEPLQSRIAREAAEDYKYPEEVRKKRQISREQYQQYIESISEANYDMRSEEGWQNILYPFGKWVLDDELMGQAGRETQSNLGFDCPFYGYRFNYTFVYPSGFVSFGRPPFLTPPFTFPNPRWPQQRDHSFIAPFYADSMFQWVGNTKVSNVFFRSVHRPTLDDDAFFNPYDPFNTNRGYGGGQSTNLQYGTNQASGGTGYQTGQTGYNQAGGYNQQAGVGGGGYNQGLNQGYGTNQGGFNSGYSNNPSPFGKRRKKRQMPGRLDQPGMVVDPWLLDNITNDVQSGYTGANGWRAEHAFIVTWYRMAYGGAPRAVDVSQFEYVKQWQNTFQMVIASDEIRTFVIFNYARLNWTSSNEAGGLNGFGGKQAAMAGFNGGNGTGWYPLPYAGHGRIWKLGYFSNVLTAGRWIHRVDEQIIPGGCTNASIGRVVLAPPFGPMQGGVAVNISGPCLREGDFVKVNFENWGVNCERVNRIRARCVMPMFHKTGLVPIRMSRDGGLSFPFVGVFYVLAPHRAPASVLLRDDVQFAKNRWQEPWAEKLSMQWQFLNLTYNTNARIDINIWGYWEDADRSHFVKIDSLVKGQANNGYYEFSPRTLARKPLVEDAWRKFHFGFVQVAITDHEESGVLWSKPTPFPWYHLPYWEDYYGDNWATDMCIEWFEYDGRRRNFIMDLTWQSPCPCKLEQALLDLGRYMPLFDCDRDGDTSCPFNKGAQHCVQSVVPSWTGASQQCCYDYQNYLMFTDDWEPDGDYTRFFQPATPSRAHNFGSFPYKRPPYIPSMSHYQLDLMPYRTCCDYAQHCEFYYWRRQTNGCQDYRPPAAGYIYGEPHVVTFDGTRYTFPGKGYYVLVMSDNPIHRLMIQVRLEQPDDTLWRTHVNATVVTGVAIQENDSSIVQVFARKPMRRWRYKMDVLVDGLERYFDTPHWKYQQFNGLNIRNPRQNMNQSEIIIMLNSGAGVRVAESYGMLDVMVFLPPSYNSTCRNAGQQSQPGPNGAIIRCYTTMGLLGAYNNDPNDDLVTLDGSATRVSNADTQTAGTVQMIYEQFGRKWFVDGRNDRIGQLLFQDRHKPIYNPLLFASPYYIPEFWPQQVPWNATLIFSMNEVVTTCMGKSA</sequence>
<dbReference type="PROSITE" id="PS51233">
    <property type="entry name" value="VWFD"/>
    <property type="match status" value="1"/>
</dbReference>
<dbReference type="PANTHER" id="PTHR13802">
    <property type="entry name" value="MUCIN 4-RELATED"/>
    <property type="match status" value="1"/>
</dbReference>
<evidence type="ECO:0000256" key="1">
    <source>
        <dbReference type="ARBA" id="ARBA00004370"/>
    </source>
</evidence>
<comment type="subcellular location">
    <subcellularLocation>
        <location evidence="1">Membrane</location>
    </subcellularLocation>
</comment>
<dbReference type="InterPro" id="IPR051495">
    <property type="entry name" value="Epithelial_Barrier/Signaling"/>
</dbReference>
<keyword evidence="4" id="KW-0472">Membrane</keyword>
<keyword evidence="7" id="KW-0732">Signal</keyword>
<dbReference type="GO" id="GO:0016020">
    <property type="term" value="C:membrane"/>
    <property type="evidence" value="ECO:0007669"/>
    <property type="project" value="UniProtKB-SubCell"/>
</dbReference>
<dbReference type="SMART" id="SM00539">
    <property type="entry name" value="NIDO"/>
    <property type="match status" value="1"/>
</dbReference>
<dbReference type="WBParaSite" id="PSAMB.scaffold887size39305.g9487.t1">
    <property type="protein sequence ID" value="PSAMB.scaffold887size39305.g9487.t1"/>
    <property type="gene ID" value="PSAMB.scaffold887size39305.g9487"/>
</dbReference>
<dbReference type="SMART" id="SM00216">
    <property type="entry name" value="VWD"/>
    <property type="match status" value="1"/>
</dbReference>
<feature type="signal peptide" evidence="7">
    <location>
        <begin position="1"/>
        <end position="17"/>
    </location>
</feature>
<evidence type="ECO:0000256" key="3">
    <source>
        <dbReference type="ARBA" id="ARBA00022989"/>
    </source>
</evidence>
<reference evidence="12" key="1">
    <citation type="submission" date="2022-11" db="UniProtKB">
        <authorList>
            <consortium name="WormBaseParasite"/>
        </authorList>
    </citation>
    <scope>IDENTIFICATION</scope>
</reference>
<dbReference type="Pfam" id="PF03782">
    <property type="entry name" value="AMOP"/>
    <property type="match status" value="1"/>
</dbReference>
<feature type="chain" id="PRO_5037320259" evidence="7">
    <location>
        <begin position="18"/>
        <end position="1136"/>
    </location>
</feature>
<organism evidence="11 12">
    <name type="scientific">Plectus sambesii</name>
    <dbReference type="NCBI Taxonomy" id="2011161"/>
    <lineage>
        <taxon>Eukaryota</taxon>
        <taxon>Metazoa</taxon>
        <taxon>Ecdysozoa</taxon>
        <taxon>Nematoda</taxon>
        <taxon>Chromadorea</taxon>
        <taxon>Plectida</taxon>
        <taxon>Plectina</taxon>
        <taxon>Plectoidea</taxon>
        <taxon>Plectidae</taxon>
        <taxon>Plectus</taxon>
    </lineage>
</organism>
<dbReference type="InterPro" id="IPR001846">
    <property type="entry name" value="VWF_type-D"/>
</dbReference>
<dbReference type="Pfam" id="PF06119">
    <property type="entry name" value="NIDO"/>
    <property type="match status" value="1"/>
</dbReference>
<feature type="region of interest" description="Disordered" evidence="6">
    <location>
        <begin position="257"/>
        <end position="291"/>
    </location>
</feature>
<feature type="domain" description="VWFD" evidence="10">
    <location>
        <begin position="845"/>
        <end position="1081"/>
    </location>
</feature>
<evidence type="ECO:0000259" key="10">
    <source>
        <dbReference type="PROSITE" id="PS51233"/>
    </source>
</evidence>
<proteinExistence type="predicted"/>
<keyword evidence="5" id="KW-1015">Disulfide bond</keyword>
<evidence type="ECO:0000256" key="7">
    <source>
        <dbReference type="SAM" id="SignalP"/>
    </source>
</evidence>
<dbReference type="SUPFAM" id="SSF81296">
    <property type="entry name" value="E set domains"/>
    <property type="match status" value="1"/>
</dbReference>
<dbReference type="AlphaFoldDB" id="A0A914XKJ5"/>
<evidence type="ECO:0000256" key="2">
    <source>
        <dbReference type="ARBA" id="ARBA00022692"/>
    </source>
</evidence>
<dbReference type="InterPro" id="IPR014756">
    <property type="entry name" value="Ig_E-set"/>
</dbReference>
<dbReference type="GO" id="GO:0007160">
    <property type="term" value="P:cell-matrix adhesion"/>
    <property type="evidence" value="ECO:0007669"/>
    <property type="project" value="InterPro"/>
</dbReference>
<dbReference type="Proteomes" id="UP000887566">
    <property type="component" value="Unplaced"/>
</dbReference>
<evidence type="ECO:0000259" key="8">
    <source>
        <dbReference type="PROSITE" id="PS50856"/>
    </source>
</evidence>
<dbReference type="InterPro" id="IPR013783">
    <property type="entry name" value="Ig-like_fold"/>
</dbReference>
<feature type="domain" description="AMOP" evidence="8">
    <location>
        <begin position="674"/>
        <end position="833"/>
    </location>
</feature>
<evidence type="ECO:0000256" key="6">
    <source>
        <dbReference type="SAM" id="MobiDB-lite"/>
    </source>
</evidence>